<sequence>MINYKKISDNVFYKWFFIILNDFLLAFVIYFFILGPKLNNGGLDGLSLLTVQIIKFVSCNKLLSEPQIFDLWIFIFVLFYNFVTILLSYKFFGKDFCQKTIFLSFFLTGCFFLLNYFIGIDLRKSFLSIIFIDLNKNDFKTFMISTLLGGFFIGYTLSNIRNLGYNTGGMDVFQKILKDICGINFILVLLFTDGMIVLFSSLIEDKDELKIFFGRIFCSFLSLVIVGFVIEKRDVLEKNEKLL</sequence>
<evidence type="ECO:0000313" key="7">
    <source>
        <dbReference type="EMBL" id="WAN63624.1"/>
    </source>
</evidence>
<comment type="subcellular location">
    <subcellularLocation>
        <location evidence="1">Cell membrane</location>
        <topology evidence="1">Multi-pass membrane protein</topology>
    </subcellularLocation>
</comment>
<feature type="transmembrane region" description="Helical" evidence="6">
    <location>
        <begin position="209"/>
        <end position="230"/>
    </location>
</feature>
<feature type="transmembrane region" description="Helical" evidence="6">
    <location>
        <begin position="101"/>
        <end position="119"/>
    </location>
</feature>
<evidence type="ECO:0000256" key="3">
    <source>
        <dbReference type="ARBA" id="ARBA00022692"/>
    </source>
</evidence>
<protein>
    <submittedName>
        <fullName evidence="7">YitT family protein</fullName>
    </submittedName>
</protein>
<evidence type="ECO:0000256" key="5">
    <source>
        <dbReference type="ARBA" id="ARBA00023136"/>
    </source>
</evidence>
<proteinExistence type="predicted"/>
<dbReference type="Pfam" id="PF02588">
    <property type="entry name" value="YitT_membrane"/>
    <property type="match status" value="1"/>
</dbReference>
<feature type="transmembrane region" description="Helical" evidence="6">
    <location>
        <begin position="12"/>
        <end position="33"/>
    </location>
</feature>
<reference evidence="7 8" key="1">
    <citation type="journal article" date="2023" name="Microbiol. Resour. Announc.">
        <title>Complete Genome of 'Candidatus Phytoplasma rubi' RS, a Phytopathogenic Bacterium Associated with Rubus Stunt Disease.</title>
        <authorList>
            <person name="Duckeck D."/>
            <person name="Zubert C."/>
            <person name="Bohm J.W."/>
            <person name="Carminati G."/>
            <person name="Schneider B."/>
            <person name="Kube M."/>
        </authorList>
    </citation>
    <scope>NUCLEOTIDE SEQUENCE [LARGE SCALE GENOMIC DNA]</scope>
    <source>
        <strain evidence="7 8">RS</strain>
    </source>
</reference>
<evidence type="ECO:0000256" key="4">
    <source>
        <dbReference type="ARBA" id="ARBA00022989"/>
    </source>
</evidence>
<keyword evidence="8" id="KW-1185">Reference proteome</keyword>
<keyword evidence="3 6" id="KW-0812">Transmembrane</keyword>
<dbReference type="InterPro" id="IPR051461">
    <property type="entry name" value="UPF0750_membrane"/>
</dbReference>
<feature type="transmembrane region" description="Helical" evidence="6">
    <location>
        <begin position="181"/>
        <end position="203"/>
    </location>
</feature>
<evidence type="ECO:0000256" key="1">
    <source>
        <dbReference type="ARBA" id="ARBA00004651"/>
    </source>
</evidence>
<gene>
    <name evidence="7" type="ORF">RS022_08250</name>
</gene>
<feature type="transmembrane region" description="Helical" evidence="6">
    <location>
        <begin position="139"/>
        <end position="160"/>
    </location>
</feature>
<name>A0ABY7BSM8_9MOLU</name>
<organism evidence="7 8">
    <name type="scientific">Candidatus Phytoplasma rubi</name>
    <dbReference type="NCBI Taxonomy" id="399025"/>
    <lineage>
        <taxon>Bacteria</taxon>
        <taxon>Bacillati</taxon>
        <taxon>Mycoplasmatota</taxon>
        <taxon>Mollicutes</taxon>
        <taxon>Acholeplasmatales</taxon>
        <taxon>Acholeplasmataceae</taxon>
        <taxon>Candidatus Phytoplasma</taxon>
        <taxon>16SrV (Elm yellows group)</taxon>
    </lineage>
</organism>
<dbReference type="Proteomes" id="UP001164727">
    <property type="component" value="Chromosome"/>
</dbReference>
<dbReference type="PANTHER" id="PTHR33545">
    <property type="entry name" value="UPF0750 MEMBRANE PROTEIN YITT-RELATED"/>
    <property type="match status" value="1"/>
</dbReference>
<evidence type="ECO:0000256" key="2">
    <source>
        <dbReference type="ARBA" id="ARBA00022475"/>
    </source>
</evidence>
<feature type="transmembrane region" description="Helical" evidence="6">
    <location>
        <begin position="71"/>
        <end position="89"/>
    </location>
</feature>
<dbReference type="EMBL" id="CP114006">
    <property type="protein sequence ID" value="WAN63624.1"/>
    <property type="molecule type" value="Genomic_DNA"/>
</dbReference>
<dbReference type="PANTHER" id="PTHR33545:SF5">
    <property type="entry name" value="UPF0750 MEMBRANE PROTEIN YITT"/>
    <property type="match status" value="1"/>
</dbReference>
<dbReference type="InterPro" id="IPR003740">
    <property type="entry name" value="YitT"/>
</dbReference>
<evidence type="ECO:0000313" key="8">
    <source>
        <dbReference type="Proteomes" id="UP001164727"/>
    </source>
</evidence>
<keyword evidence="5 6" id="KW-0472">Membrane</keyword>
<keyword evidence="2" id="KW-1003">Cell membrane</keyword>
<accession>A0ABY7BSM8</accession>
<evidence type="ECO:0000256" key="6">
    <source>
        <dbReference type="SAM" id="Phobius"/>
    </source>
</evidence>
<keyword evidence="4 6" id="KW-1133">Transmembrane helix</keyword>